<proteinExistence type="predicted"/>
<keyword evidence="2" id="KW-1185">Reference proteome</keyword>
<dbReference type="Proteomes" id="UP001344447">
    <property type="component" value="Unassembled WGS sequence"/>
</dbReference>
<protein>
    <recommendedName>
        <fullName evidence="3">Pesticidal crystal protein N-terminal domain-containing protein</fullName>
    </recommendedName>
</protein>
<dbReference type="AlphaFoldDB" id="A0AAN7TJ78"/>
<organism evidence="1 2">
    <name type="scientific">Dictyostelium firmibasis</name>
    <dbReference type="NCBI Taxonomy" id="79012"/>
    <lineage>
        <taxon>Eukaryota</taxon>
        <taxon>Amoebozoa</taxon>
        <taxon>Evosea</taxon>
        <taxon>Eumycetozoa</taxon>
        <taxon>Dictyostelia</taxon>
        <taxon>Dictyosteliales</taxon>
        <taxon>Dictyosteliaceae</taxon>
        <taxon>Dictyostelium</taxon>
    </lineage>
</organism>
<dbReference type="InterPro" id="IPR036716">
    <property type="entry name" value="Pest_crys_N_sf"/>
</dbReference>
<evidence type="ECO:0008006" key="3">
    <source>
        <dbReference type="Google" id="ProtNLM"/>
    </source>
</evidence>
<dbReference type="PANTHER" id="PTHR38082:SF2">
    <property type="entry name" value="PESTICIDAL CRYSTAL PROTEIN N-TERMINAL DOMAIN-CONTAINING PROTEIN"/>
    <property type="match status" value="1"/>
</dbReference>
<dbReference type="Gene3D" id="1.20.190.10">
    <property type="entry name" value="Pesticidal crystal protein, N-terminal domain"/>
    <property type="match status" value="1"/>
</dbReference>
<dbReference type="GO" id="GO:0090729">
    <property type="term" value="F:toxin activity"/>
    <property type="evidence" value="ECO:0007669"/>
    <property type="project" value="InterPro"/>
</dbReference>
<gene>
    <name evidence="1" type="ORF">RB653_009830</name>
</gene>
<evidence type="ECO:0000313" key="2">
    <source>
        <dbReference type="Proteomes" id="UP001344447"/>
    </source>
</evidence>
<accession>A0AAN7TJ78</accession>
<evidence type="ECO:0000313" key="1">
    <source>
        <dbReference type="EMBL" id="KAK5574577.1"/>
    </source>
</evidence>
<dbReference type="PANTHER" id="PTHR38082">
    <property type="entry name" value="ENDOTOXIN_N DOMAIN-CONTAINING PROTEIN"/>
    <property type="match status" value="1"/>
</dbReference>
<name>A0AAN7TJ78_9MYCE</name>
<dbReference type="EMBL" id="JAVFKY010000006">
    <property type="protein sequence ID" value="KAK5574577.1"/>
    <property type="molecule type" value="Genomic_DNA"/>
</dbReference>
<comment type="caution">
    <text evidence="1">The sequence shown here is derived from an EMBL/GenBank/DDBJ whole genome shotgun (WGS) entry which is preliminary data.</text>
</comment>
<dbReference type="SUPFAM" id="SSF56849">
    <property type="entry name" value="delta-Endotoxin (insectocide), N-terminal domain"/>
    <property type="match status" value="1"/>
</dbReference>
<reference evidence="1 2" key="1">
    <citation type="submission" date="2023-11" db="EMBL/GenBank/DDBJ databases">
        <title>Dfirmibasis_genome.</title>
        <authorList>
            <person name="Edelbroek B."/>
            <person name="Kjellin J."/>
            <person name="Jerlstrom-Hultqvist J."/>
            <person name="Soderbom F."/>
        </authorList>
    </citation>
    <scope>NUCLEOTIDE SEQUENCE [LARGE SCALE GENOMIC DNA]</scope>
    <source>
        <strain evidence="1 2">TNS-C-14</strain>
    </source>
</reference>
<sequence length="491" mass="55911">MTTTIETKGKSFDQVQNQIEILYKNDPLNTLIPSTYKDPDAPKVDTADLGFTINGVPATAIVENLVSGIPGYGAIMSSGFCIYAARAKDGGKTAAEVHSIIDEHFKEFKIEIEQMIDRKLDTYEREQYRLTSERCFRGFAESHLELFFENLTVLKSKLEEKKILKPNDSLLVDLRNGFDSFREHIKELLPLFSEEKYFKDTYKNYLNLVLLHVFSLTSLNYYWYQYGFDQDYATGVVETEFYKATHSYAQKLHLNIDRALSNISKISSDSEGLDFVFFLLEMDPQYYPVALYKEPVVPSFNKFSESLSNVQRYGMRPPIVKIKTSDKQLPFIVKIDAVNCGSTNPQGEHNSGFGREIPSKIEKISGCTGFYSKIWTPKISISIEKPVNMVFRFLGFFDESDGISINYNGLVGSETIKEIQEIKCFENDKISGLKYGYIKTKVYSNFIFANISIHCLSAKRLSTRLLSIECIVSEPDEALGNKLSTANNPYE</sequence>